<evidence type="ECO:0000256" key="7">
    <source>
        <dbReference type="ARBA" id="ARBA00022741"/>
    </source>
</evidence>
<dbReference type="Pfam" id="PF00130">
    <property type="entry name" value="C1_1"/>
    <property type="match status" value="2"/>
</dbReference>
<evidence type="ECO:0000256" key="16">
    <source>
        <dbReference type="SAM" id="MobiDB-lite"/>
    </source>
</evidence>
<sequence length="1241" mass="138469">MDTCDGEGDVGGVEDVKIGWDERPGLCGGTRCAPGYEMKKDGMVVVERMSLFGNDNPHLATIRRVHVSARSVVSGEGFIPHFVLLNTAVLFVVVVDDPRSLCFIRYRSSWNYICAAGAVLLILAMSHELDQKIQDIYKRIATERKVLDASKSLRLATTNPDVLRKNDAAIREAERSISYFETTLRELQTRKLMMSQMDERSGGGASSMPASSSGYGQTAQAGRQNSPELRVAPGGLSPQDTVAAPKPKTYTNLDLIKADTPHSTAKISRMLHQLEFKLQVELQYKKGIDKMAKLYQADGDKKSRADAESKRVESERKIQLLQTALRRYKTLHVLDDAEEDETAPTAPAGPGMDGERKDNLRNKPLSGKLQVTLKGARELDHAPILSSGRSRSANKGVDTFVSFKVEGTQRARSHPSRTDRWMDEFEITVDKANEVEVAVFDKQVNEVNPVPIGLLWIKINDLVEAQRRQKVMNEAGGGGWVPAGAMNGDNPSVSMSGSHGDMNAPIGLGDGSVAGSGFTTGTTASEGIEAWFAMEPAGAILLHLNFSTVPFHVMSWLVKENVRKRPLDAPGGLGRQGAVRKRKDEVHEMNGHKFVQRQFYQIILCAFCNEFLLNAVGYQCEDCRYTCHKKCYEKVVTKCISKSNIGDDDAEKINHRIPHRFEPITNIGANWCCHCGYMLPLGRKNARRCTECEITCHANCAHLVPDFCGMSMETANQLLRDWRDINRARSGRPTAPVRGPQPPQHHQYPGTPQQTEAQLSPEMGRLRLTSEPPLPPKTPEYQYGRPQQPPMQQRPDPRLVQAMQQPLPPTPGGSYSPSTRTQPLAGPSGKPPFPTEPIQQPLPPRNAAPPYEATPPPDAYGYQQRPPSQQIPAKAFPGTPVSQVAQLPPGGQKVSPPARQQSLPSSPQMQTRQPATRKRKVGLDDFNFLAVLGKGNFGKVMLAEEKKSSHLYAIKVLKKEFIIDNDEVESTRSEKRVFLAAARERHPFLLGLHSCFQTETRVYFVMEQFSLRQAKFYASEVLLALEYFHANGIVYRDLKLDNILLTLDGHVKVADYGLCKEDMWFGSTTSTFCGTPEFMAPEILLEQRYGRAVDWWAFGVLMYEMLLGQSPFRGDDEDEIFDAILEDEPLYPITMPRDAVSLLTRDPARRLGSGESDAEEIKRHPFFKDVNFDDVLHKRIPPPYFPTINGSADTSNFDEEFTREQPTLTPVHGQLSSRDQAEFNGFSWVRRRPPSPTYIYH</sequence>
<dbReference type="FunFam" id="1.10.287.160:FF:000004">
    <property type="entry name" value="Protein kinase C"/>
    <property type="match status" value="1"/>
</dbReference>
<dbReference type="CDD" id="cd20823">
    <property type="entry name" value="C1_ScPKC1-like_rpt2"/>
    <property type="match status" value="1"/>
</dbReference>
<feature type="domain" description="Phorbol-ester/DAG-type" evidence="20">
    <location>
        <begin position="591"/>
        <end position="639"/>
    </location>
</feature>
<evidence type="ECO:0000259" key="19">
    <source>
        <dbReference type="PROSITE" id="PS50011"/>
    </source>
</evidence>
<dbReference type="InterPro" id="IPR011009">
    <property type="entry name" value="Kinase-like_dom_sf"/>
</dbReference>
<dbReference type="PROSITE" id="PS50004">
    <property type="entry name" value="C2"/>
    <property type="match status" value="1"/>
</dbReference>
<dbReference type="EMBL" id="JAEVFJ010000005">
    <property type="protein sequence ID" value="KAH8104491.1"/>
    <property type="molecule type" value="Genomic_DNA"/>
</dbReference>
<feature type="compositionally biased region" description="Pro residues" evidence="16">
    <location>
        <begin position="829"/>
        <end position="858"/>
    </location>
</feature>
<dbReference type="PROSITE" id="PS51285">
    <property type="entry name" value="AGC_KINASE_CTER"/>
    <property type="match status" value="1"/>
</dbReference>
<keyword evidence="10" id="KW-0862">Zinc</keyword>
<dbReference type="FunFam" id="3.30.60.20:FF:000034">
    <property type="entry name" value="Protein kinase C"/>
    <property type="match status" value="1"/>
</dbReference>
<evidence type="ECO:0000256" key="1">
    <source>
        <dbReference type="ARBA" id="ARBA00005490"/>
    </source>
</evidence>
<evidence type="ECO:0000256" key="9">
    <source>
        <dbReference type="ARBA" id="ARBA00022777"/>
    </source>
</evidence>
<feature type="domain" description="Phorbol-ester/DAG-type" evidence="20">
    <location>
        <begin position="658"/>
        <end position="708"/>
    </location>
</feature>
<keyword evidence="5" id="KW-0808">Transferase</keyword>
<accession>A0A8K0XSY4</accession>
<evidence type="ECO:0000313" key="23">
    <source>
        <dbReference type="EMBL" id="KAH8104491.1"/>
    </source>
</evidence>
<comment type="similarity">
    <text evidence="1">Belongs to the protein kinase superfamily. AGC Ser/Thr protein kinase family. PKC subfamily.</text>
</comment>
<feature type="domain" description="Protein kinase" evidence="19">
    <location>
        <begin position="926"/>
        <end position="1167"/>
    </location>
</feature>
<dbReference type="InterPro" id="IPR035892">
    <property type="entry name" value="C2_domain_sf"/>
</dbReference>
<keyword evidence="8" id="KW-0863">Zinc-finger</keyword>
<evidence type="ECO:0000256" key="3">
    <source>
        <dbReference type="ARBA" id="ARBA00022527"/>
    </source>
</evidence>
<dbReference type="GO" id="GO:0009272">
    <property type="term" value="P:fungal-type cell wall biogenesis"/>
    <property type="evidence" value="ECO:0007669"/>
    <property type="project" value="InterPro"/>
</dbReference>
<dbReference type="AlphaFoldDB" id="A0A8K0XSY4"/>
<dbReference type="SMART" id="SM00220">
    <property type="entry name" value="S_TKc"/>
    <property type="match status" value="1"/>
</dbReference>
<evidence type="ECO:0000256" key="17">
    <source>
        <dbReference type="SAM" id="Phobius"/>
    </source>
</evidence>
<reference evidence="23" key="1">
    <citation type="journal article" date="2021" name="New Phytol.">
        <title>Evolutionary innovations through gain and loss of genes in the ectomycorrhizal Boletales.</title>
        <authorList>
            <person name="Wu G."/>
            <person name="Miyauchi S."/>
            <person name="Morin E."/>
            <person name="Kuo A."/>
            <person name="Drula E."/>
            <person name="Varga T."/>
            <person name="Kohler A."/>
            <person name="Feng B."/>
            <person name="Cao Y."/>
            <person name="Lipzen A."/>
            <person name="Daum C."/>
            <person name="Hundley H."/>
            <person name="Pangilinan J."/>
            <person name="Johnson J."/>
            <person name="Barry K."/>
            <person name="LaButti K."/>
            <person name="Ng V."/>
            <person name="Ahrendt S."/>
            <person name="Min B."/>
            <person name="Choi I.G."/>
            <person name="Park H."/>
            <person name="Plett J.M."/>
            <person name="Magnuson J."/>
            <person name="Spatafora J.W."/>
            <person name="Nagy L.G."/>
            <person name="Henrissat B."/>
            <person name="Grigoriev I.V."/>
            <person name="Yang Z.L."/>
            <person name="Xu J."/>
            <person name="Martin F.M."/>
        </authorList>
    </citation>
    <scope>NUCLEOTIDE SEQUENCE</scope>
    <source>
        <strain evidence="23">KKN 215</strain>
    </source>
</reference>
<dbReference type="InterPro" id="IPR046349">
    <property type="entry name" value="C1-like_sf"/>
</dbReference>
<dbReference type="SUPFAM" id="SSF57889">
    <property type="entry name" value="Cysteine-rich domain"/>
    <property type="match status" value="2"/>
</dbReference>
<comment type="catalytic activity">
    <reaction evidence="13">
        <text>L-seryl-[protein] + ATP = O-phospho-L-seryl-[protein] + ADP + H(+)</text>
        <dbReference type="Rhea" id="RHEA:17989"/>
        <dbReference type="Rhea" id="RHEA-COMP:9863"/>
        <dbReference type="Rhea" id="RHEA-COMP:11604"/>
        <dbReference type="ChEBI" id="CHEBI:15378"/>
        <dbReference type="ChEBI" id="CHEBI:29999"/>
        <dbReference type="ChEBI" id="CHEBI:30616"/>
        <dbReference type="ChEBI" id="CHEBI:83421"/>
        <dbReference type="ChEBI" id="CHEBI:456216"/>
        <dbReference type="EC" id="2.7.11.13"/>
    </reaction>
</comment>
<dbReference type="SMART" id="SM00239">
    <property type="entry name" value="C2"/>
    <property type="match status" value="1"/>
</dbReference>
<evidence type="ECO:0000256" key="14">
    <source>
        <dbReference type="PROSITE-ProRule" id="PRU01207"/>
    </source>
</evidence>
<evidence type="ECO:0000256" key="13">
    <source>
        <dbReference type="ARBA" id="ARBA00047470"/>
    </source>
</evidence>
<dbReference type="PROSITE" id="PS50081">
    <property type="entry name" value="ZF_DAG_PE_2"/>
    <property type="match status" value="2"/>
</dbReference>
<keyword evidence="4" id="KW-0597">Phosphoprotein</keyword>
<keyword evidence="24" id="KW-1185">Reference proteome</keyword>
<evidence type="ECO:0000259" key="22">
    <source>
        <dbReference type="PROSITE" id="PS51860"/>
    </source>
</evidence>
<evidence type="ECO:0000256" key="10">
    <source>
        <dbReference type="ARBA" id="ARBA00022833"/>
    </source>
</evidence>
<dbReference type="CDD" id="cd11620">
    <property type="entry name" value="HR1_PKC-like_2_fungi"/>
    <property type="match status" value="1"/>
</dbReference>
<dbReference type="SMART" id="SM00742">
    <property type="entry name" value="Hr1"/>
    <property type="match status" value="2"/>
</dbReference>
<name>A0A8K0XSY4_9AGAR</name>
<feature type="compositionally biased region" description="Polar residues" evidence="16">
    <location>
        <begin position="217"/>
        <end position="227"/>
    </location>
</feature>
<keyword evidence="7 15" id="KW-0547">Nucleotide-binding</keyword>
<evidence type="ECO:0000259" key="21">
    <source>
        <dbReference type="PROSITE" id="PS51285"/>
    </source>
</evidence>
<evidence type="ECO:0000256" key="8">
    <source>
        <dbReference type="ARBA" id="ARBA00022771"/>
    </source>
</evidence>
<dbReference type="EC" id="2.7.11.13" evidence="2"/>
<dbReference type="InterPro" id="IPR008271">
    <property type="entry name" value="Ser/Thr_kinase_AS"/>
</dbReference>
<dbReference type="SMART" id="SM00133">
    <property type="entry name" value="S_TK_X"/>
    <property type="match status" value="1"/>
</dbReference>
<dbReference type="InterPro" id="IPR002219">
    <property type="entry name" value="PKC_DAG/PE"/>
</dbReference>
<keyword evidence="11 15" id="KW-0067">ATP-binding</keyword>
<dbReference type="Gene3D" id="3.30.200.20">
    <property type="entry name" value="Phosphorylase Kinase, domain 1"/>
    <property type="match status" value="1"/>
</dbReference>
<feature type="region of interest" description="Disordered" evidence="16">
    <location>
        <begin position="336"/>
        <end position="365"/>
    </location>
</feature>
<dbReference type="InterPro" id="IPR037312">
    <property type="entry name" value="PKC-like_HR1"/>
</dbReference>
<dbReference type="SUPFAM" id="SSF46585">
    <property type="entry name" value="HR1 repeat"/>
    <property type="match status" value="1"/>
</dbReference>
<dbReference type="Gene3D" id="1.10.510.10">
    <property type="entry name" value="Transferase(Phosphotransferase) domain 1"/>
    <property type="match status" value="1"/>
</dbReference>
<protein>
    <recommendedName>
        <fullName evidence="2">protein kinase C</fullName>
        <ecNumber evidence="2">2.7.11.13</ecNumber>
    </recommendedName>
</protein>
<comment type="catalytic activity">
    <reaction evidence="12">
        <text>L-threonyl-[protein] + ATP = O-phospho-L-threonyl-[protein] + ADP + H(+)</text>
        <dbReference type="Rhea" id="RHEA:46608"/>
        <dbReference type="Rhea" id="RHEA-COMP:11060"/>
        <dbReference type="Rhea" id="RHEA-COMP:11605"/>
        <dbReference type="ChEBI" id="CHEBI:15378"/>
        <dbReference type="ChEBI" id="CHEBI:30013"/>
        <dbReference type="ChEBI" id="CHEBI:30616"/>
        <dbReference type="ChEBI" id="CHEBI:61977"/>
        <dbReference type="ChEBI" id="CHEBI:456216"/>
        <dbReference type="EC" id="2.7.11.13"/>
    </reaction>
</comment>
<dbReference type="CDD" id="cd20822">
    <property type="entry name" value="C1_ScPKC1-like_rpt1"/>
    <property type="match status" value="1"/>
</dbReference>
<evidence type="ECO:0000256" key="4">
    <source>
        <dbReference type="ARBA" id="ARBA00022553"/>
    </source>
</evidence>
<dbReference type="SUPFAM" id="SSF56112">
    <property type="entry name" value="Protein kinase-like (PK-like)"/>
    <property type="match status" value="1"/>
</dbReference>
<evidence type="ECO:0000259" key="18">
    <source>
        <dbReference type="PROSITE" id="PS50004"/>
    </source>
</evidence>
<dbReference type="InterPro" id="IPR011072">
    <property type="entry name" value="HR1_rho-bd"/>
</dbReference>
<dbReference type="InterPro" id="IPR017892">
    <property type="entry name" value="Pkinase_C"/>
</dbReference>
<feature type="transmembrane region" description="Helical" evidence="17">
    <location>
        <begin position="109"/>
        <end position="126"/>
    </location>
</feature>
<dbReference type="PROSITE" id="PS51860">
    <property type="entry name" value="REM_1"/>
    <property type="match status" value="1"/>
</dbReference>
<dbReference type="PROSITE" id="PS00479">
    <property type="entry name" value="ZF_DAG_PE_1"/>
    <property type="match status" value="1"/>
</dbReference>
<evidence type="ECO:0000259" key="20">
    <source>
        <dbReference type="PROSITE" id="PS50081"/>
    </source>
</evidence>
<dbReference type="GO" id="GO:0005524">
    <property type="term" value="F:ATP binding"/>
    <property type="evidence" value="ECO:0007669"/>
    <property type="project" value="UniProtKB-UniRule"/>
</dbReference>
<evidence type="ECO:0000256" key="11">
    <source>
        <dbReference type="ARBA" id="ARBA00022840"/>
    </source>
</evidence>
<comment type="caution">
    <text evidence="23">The sequence shown here is derived from an EMBL/GenBank/DDBJ whole genome shotgun (WGS) entry which is preliminary data.</text>
</comment>
<keyword evidence="17" id="KW-0812">Transmembrane</keyword>
<evidence type="ECO:0000256" key="2">
    <source>
        <dbReference type="ARBA" id="ARBA00012429"/>
    </source>
</evidence>
<feature type="domain" description="REM-1" evidence="22">
    <location>
        <begin position="257"/>
        <end position="334"/>
    </location>
</feature>
<dbReference type="OrthoDB" id="63267at2759"/>
<feature type="domain" description="C2" evidence="18">
    <location>
        <begin position="352"/>
        <end position="472"/>
    </location>
</feature>
<evidence type="ECO:0000256" key="6">
    <source>
        <dbReference type="ARBA" id="ARBA00022723"/>
    </source>
</evidence>
<gene>
    <name evidence="23" type="ORF">BXZ70DRAFT_1047582</name>
</gene>
<dbReference type="SMART" id="SM00109">
    <property type="entry name" value="C1"/>
    <property type="match status" value="2"/>
</dbReference>
<feature type="transmembrane region" description="Helical" evidence="17">
    <location>
        <begin position="78"/>
        <end position="97"/>
    </location>
</feature>
<feature type="compositionally biased region" description="Polar residues" evidence="16">
    <location>
        <begin position="898"/>
        <end position="914"/>
    </location>
</feature>
<dbReference type="Gene3D" id="1.10.287.160">
    <property type="entry name" value="HR1 repeat"/>
    <property type="match status" value="1"/>
</dbReference>
<organism evidence="23 24">
    <name type="scientific">Cristinia sonorae</name>
    <dbReference type="NCBI Taxonomy" id="1940300"/>
    <lineage>
        <taxon>Eukaryota</taxon>
        <taxon>Fungi</taxon>
        <taxon>Dikarya</taxon>
        <taxon>Basidiomycota</taxon>
        <taxon>Agaricomycotina</taxon>
        <taxon>Agaricomycetes</taxon>
        <taxon>Agaricomycetidae</taxon>
        <taxon>Agaricales</taxon>
        <taxon>Pleurotineae</taxon>
        <taxon>Stephanosporaceae</taxon>
        <taxon>Cristinia</taxon>
    </lineage>
</organism>
<evidence type="ECO:0000313" key="24">
    <source>
        <dbReference type="Proteomes" id="UP000813824"/>
    </source>
</evidence>
<dbReference type="PROSITE" id="PS50011">
    <property type="entry name" value="PROTEIN_KINASE_DOM"/>
    <property type="match status" value="1"/>
</dbReference>
<dbReference type="Pfam" id="PF00069">
    <property type="entry name" value="Pkinase"/>
    <property type="match status" value="1"/>
</dbReference>
<dbReference type="InterPro" id="IPR000961">
    <property type="entry name" value="AGC-kinase_C"/>
</dbReference>
<dbReference type="GO" id="GO:0004697">
    <property type="term" value="F:diacylglycerol-dependent serine/threonine kinase activity"/>
    <property type="evidence" value="ECO:0007669"/>
    <property type="project" value="UniProtKB-EC"/>
</dbReference>
<dbReference type="FunFam" id="3.30.60.20:FF:000014">
    <property type="entry name" value="Protein kinase C"/>
    <property type="match status" value="1"/>
</dbReference>
<keyword evidence="17" id="KW-0472">Membrane</keyword>
<keyword evidence="14" id="KW-0175">Coiled coil</keyword>
<dbReference type="CDD" id="cd05570">
    <property type="entry name" value="STKc_PKC"/>
    <property type="match status" value="1"/>
</dbReference>
<proteinExistence type="inferred from homology"/>
<dbReference type="CDD" id="cd22541">
    <property type="entry name" value="SP5_N"/>
    <property type="match status" value="1"/>
</dbReference>
<dbReference type="Pfam" id="PF00433">
    <property type="entry name" value="Pkinase_C"/>
    <property type="match status" value="1"/>
</dbReference>
<dbReference type="Gene3D" id="2.60.40.150">
    <property type="entry name" value="C2 domain"/>
    <property type="match status" value="1"/>
</dbReference>
<keyword evidence="17" id="KW-1133">Transmembrane helix</keyword>
<dbReference type="InterPro" id="IPR017441">
    <property type="entry name" value="Protein_kinase_ATP_BS"/>
</dbReference>
<feature type="compositionally biased region" description="Low complexity" evidence="16">
    <location>
        <begin position="206"/>
        <end position="216"/>
    </location>
</feature>
<dbReference type="Pfam" id="PF02185">
    <property type="entry name" value="HR1"/>
    <property type="match status" value="2"/>
</dbReference>
<dbReference type="InterPro" id="IPR000719">
    <property type="entry name" value="Prot_kinase_dom"/>
</dbReference>
<evidence type="ECO:0000256" key="5">
    <source>
        <dbReference type="ARBA" id="ARBA00022679"/>
    </source>
</evidence>
<keyword evidence="9" id="KW-0418">Kinase</keyword>
<dbReference type="Proteomes" id="UP000813824">
    <property type="component" value="Unassembled WGS sequence"/>
</dbReference>
<keyword evidence="3" id="KW-0723">Serine/threonine-protein kinase</keyword>
<feature type="region of interest" description="Disordered" evidence="16">
    <location>
        <begin position="197"/>
        <end position="246"/>
    </location>
</feature>
<keyword evidence="6" id="KW-0479">Metal-binding</keyword>
<feature type="binding site" evidence="15">
    <location>
        <position position="955"/>
    </location>
    <ligand>
        <name>ATP</name>
        <dbReference type="ChEBI" id="CHEBI:30616"/>
    </ligand>
</feature>
<feature type="compositionally biased region" description="Low complexity" evidence="16">
    <location>
        <begin position="782"/>
        <end position="794"/>
    </location>
</feature>
<dbReference type="Gene3D" id="3.30.60.20">
    <property type="match status" value="2"/>
</dbReference>
<feature type="region of interest" description="Disordered" evidence="16">
    <location>
        <begin position="729"/>
        <end position="918"/>
    </location>
</feature>
<feature type="compositionally biased region" description="Low complexity" evidence="16">
    <location>
        <begin position="812"/>
        <end position="821"/>
    </location>
</feature>
<dbReference type="PANTHER" id="PTHR24351">
    <property type="entry name" value="RIBOSOMAL PROTEIN S6 KINASE"/>
    <property type="match status" value="1"/>
</dbReference>
<dbReference type="PROSITE" id="PS00108">
    <property type="entry name" value="PROTEIN_KINASE_ST"/>
    <property type="match status" value="1"/>
</dbReference>
<dbReference type="SUPFAM" id="SSF49562">
    <property type="entry name" value="C2 domain (Calcium/lipid-binding domain, CaLB)"/>
    <property type="match status" value="1"/>
</dbReference>
<feature type="domain" description="AGC-kinase C-terminal" evidence="21">
    <location>
        <begin position="1168"/>
        <end position="1238"/>
    </location>
</feature>
<evidence type="ECO:0000256" key="12">
    <source>
        <dbReference type="ARBA" id="ARBA00047272"/>
    </source>
</evidence>
<dbReference type="FunFam" id="1.10.510.10:FF:000210">
    <property type="entry name" value="Non-specific serine/threonine protein kinase"/>
    <property type="match status" value="1"/>
</dbReference>
<dbReference type="FunFam" id="3.30.200.20:FF:000103">
    <property type="entry name" value="Protein kinase C"/>
    <property type="match status" value="1"/>
</dbReference>
<dbReference type="InterPro" id="IPR036274">
    <property type="entry name" value="HR1_rpt_sf"/>
</dbReference>
<dbReference type="GO" id="GO:0007165">
    <property type="term" value="P:signal transduction"/>
    <property type="evidence" value="ECO:0007669"/>
    <property type="project" value="InterPro"/>
</dbReference>
<feature type="compositionally biased region" description="Low complexity" evidence="16">
    <location>
        <begin position="744"/>
        <end position="755"/>
    </location>
</feature>
<dbReference type="GO" id="GO:0008270">
    <property type="term" value="F:zinc ion binding"/>
    <property type="evidence" value="ECO:0007669"/>
    <property type="project" value="UniProtKB-KW"/>
</dbReference>
<dbReference type="PROSITE" id="PS00107">
    <property type="entry name" value="PROTEIN_KINASE_ATP"/>
    <property type="match status" value="1"/>
</dbReference>
<dbReference type="InterPro" id="IPR000008">
    <property type="entry name" value="C2_dom"/>
</dbReference>
<evidence type="ECO:0000256" key="15">
    <source>
        <dbReference type="PROSITE-ProRule" id="PRU10141"/>
    </source>
</evidence>